<dbReference type="InterPro" id="IPR039425">
    <property type="entry name" value="RNA_pol_sigma-70-like"/>
</dbReference>
<dbReference type="PANTHER" id="PTHR43133">
    <property type="entry name" value="RNA POLYMERASE ECF-TYPE SIGMA FACTO"/>
    <property type="match status" value="1"/>
</dbReference>
<keyword evidence="2" id="KW-0805">Transcription regulation</keyword>
<sequence>MIRGHGRVDRIIPMNSKVKDTEASPEWIQEHHQVLQKYCRSLTGSVWEGDDLAQETWMKVWAYVQERPLAQTHITRAFLYRAARNAWIDQGRRKRLDTVSLPMEPEQLEEPLNSYQPYDPSALHHIMELMIQRFNPEQRTVLLLIDGLKFTAREVSGMLNMTEGAVKALLHRVRTKLKALVDPMSQADDPGKVKRLFGSYPASQVDEDTVYAYIKAFHEQDAAALLLLMNEGSRDVLPAVQYVHKDRSRKKTHAEVRPFNLLLGHDLIQSMVA</sequence>
<evidence type="ECO:0000256" key="3">
    <source>
        <dbReference type="ARBA" id="ARBA00023082"/>
    </source>
</evidence>
<dbReference type="InterPro" id="IPR013324">
    <property type="entry name" value="RNA_pol_sigma_r3/r4-like"/>
</dbReference>
<dbReference type="EMBL" id="CP034346">
    <property type="protein sequence ID" value="AZS13108.1"/>
    <property type="molecule type" value="Genomic_DNA"/>
</dbReference>
<keyword evidence="3" id="KW-0731">Sigma factor</keyword>
<dbReference type="InterPro" id="IPR007627">
    <property type="entry name" value="RNA_pol_sigma70_r2"/>
</dbReference>
<dbReference type="SUPFAM" id="SSF88946">
    <property type="entry name" value="Sigma2 domain of RNA polymerase sigma factors"/>
    <property type="match status" value="1"/>
</dbReference>
<protein>
    <submittedName>
        <fullName evidence="8">RNA polymerase sigma factor</fullName>
    </submittedName>
</protein>
<dbReference type="PANTHER" id="PTHR43133:SF8">
    <property type="entry name" value="RNA POLYMERASE SIGMA FACTOR HI_1459-RELATED"/>
    <property type="match status" value="1"/>
</dbReference>
<organism evidence="8 9">
    <name type="scientific">Paenibacillus lutimineralis</name>
    <dbReference type="NCBI Taxonomy" id="2707005"/>
    <lineage>
        <taxon>Bacteria</taxon>
        <taxon>Bacillati</taxon>
        <taxon>Bacillota</taxon>
        <taxon>Bacilli</taxon>
        <taxon>Bacillales</taxon>
        <taxon>Paenibacillaceae</taxon>
        <taxon>Paenibacillus</taxon>
    </lineage>
</organism>
<dbReference type="Gene3D" id="1.10.10.10">
    <property type="entry name" value="Winged helix-like DNA-binding domain superfamily/Winged helix DNA-binding domain"/>
    <property type="match status" value="1"/>
</dbReference>
<gene>
    <name evidence="8" type="ORF">EI981_00410</name>
</gene>
<evidence type="ECO:0000313" key="8">
    <source>
        <dbReference type="EMBL" id="AZS13108.1"/>
    </source>
</evidence>
<keyword evidence="5" id="KW-0804">Transcription</keyword>
<evidence type="ECO:0000256" key="1">
    <source>
        <dbReference type="ARBA" id="ARBA00010641"/>
    </source>
</evidence>
<dbReference type="Pfam" id="PF04542">
    <property type="entry name" value="Sigma70_r2"/>
    <property type="match status" value="1"/>
</dbReference>
<feature type="domain" description="RNA polymerase sigma-70 region 2" evidence="6">
    <location>
        <begin position="28"/>
        <end position="95"/>
    </location>
</feature>
<dbReference type="Gene3D" id="1.10.1740.10">
    <property type="match status" value="1"/>
</dbReference>
<evidence type="ECO:0000256" key="2">
    <source>
        <dbReference type="ARBA" id="ARBA00023015"/>
    </source>
</evidence>
<keyword evidence="9" id="KW-1185">Reference proteome</keyword>
<dbReference type="Proteomes" id="UP000270678">
    <property type="component" value="Chromosome"/>
</dbReference>
<evidence type="ECO:0000259" key="6">
    <source>
        <dbReference type="Pfam" id="PF04542"/>
    </source>
</evidence>
<dbReference type="AlphaFoldDB" id="A0A3Q9I947"/>
<accession>A0A3Q9I947</accession>
<dbReference type="NCBIfam" id="TIGR02937">
    <property type="entry name" value="sigma70-ECF"/>
    <property type="match status" value="1"/>
</dbReference>
<dbReference type="Pfam" id="PF08281">
    <property type="entry name" value="Sigma70_r4_2"/>
    <property type="match status" value="1"/>
</dbReference>
<name>A0A3Q9I947_9BACL</name>
<dbReference type="InterPro" id="IPR013325">
    <property type="entry name" value="RNA_pol_sigma_r2"/>
</dbReference>
<evidence type="ECO:0000256" key="5">
    <source>
        <dbReference type="ARBA" id="ARBA00023163"/>
    </source>
</evidence>
<dbReference type="SUPFAM" id="SSF88659">
    <property type="entry name" value="Sigma3 and sigma4 domains of RNA polymerase sigma factors"/>
    <property type="match status" value="1"/>
</dbReference>
<dbReference type="GO" id="GO:0016987">
    <property type="term" value="F:sigma factor activity"/>
    <property type="evidence" value="ECO:0007669"/>
    <property type="project" value="UniProtKB-KW"/>
</dbReference>
<dbReference type="KEGG" id="plut:EI981_00410"/>
<reference evidence="9" key="1">
    <citation type="submission" date="2018-12" db="EMBL/GenBank/DDBJ databases">
        <title>Complete genome sequence of Paenibacillus sp. MBLB1234.</title>
        <authorList>
            <person name="Nam Y.-D."/>
            <person name="Kang J."/>
            <person name="Chung W.-H."/>
            <person name="Park Y.S."/>
        </authorList>
    </citation>
    <scope>NUCLEOTIDE SEQUENCE [LARGE SCALE GENOMIC DNA]</scope>
    <source>
        <strain evidence="9">MBLB1234</strain>
    </source>
</reference>
<feature type="domain" description="RNA polymerase sigma factor 70 region 4 type 2" evidence="7">
    <location>
        <begin position="127"/>
        <end position="177"/>
    </location>
</feature>
<comment type="similarity">
    <text evidence="1">Belongs to the sigma-70 factor family. ECF subfamily.</text>
</comment>
<dbReference type="InterPro" id="IPR013249">
    <property type="entry name" value="RNA_pol_sigma70_r4_t2"/>
</dbReference>
<evidence type="ECO:0000259" key="7">
    <source>
        <dbReference type="Pfam" id="PF08281"/>
    </source>
</evidence>
<dbReference type="InterPro" id="IPR036388">
    <property type="entry name" value="WH-like_DNA-bd_sf"/>
</dbReference>
<keyword evidence="4" id="KW-0238">DNA-binding</keyword>
<evidence type="ECO:0000256" key="4">
    <source>
        <dbReference type="ARBA" id="ARBA00023125"/>
    </source>
</evidence>
<dbReference type="GO" id="GO:0003677">
    <property type="term" value="F:DNA binding"/>
    <property type="evidence" value="ECO:0007669"/>
    <property type="project" value="UniProtKB-KW"/>
</dbReference>
<proteinExistence type="inferred from homology"/>
<dbReference type="OrthoDB" id="2381154at2"/>
<evidence type="ECO:0000313" key="9">
    <source>
        <dbReference type="Proteomes" id="UP000270678"/>
    </source>
</evidence>
<dbReference type="GO" id="GO:0006352">
    <property type="term" value="P:DNA-templated transcription initiation"/>
    <property type="evidence" value="ECO:0007669"/>
    <property type="project" value="InterPro"/>
</dbReference>
<dbReference type="InterPro" id="IPR014284">
    <property type="entry name" value="RNA_pol_sigma-70_dom"/>
</dbReference>